<sequence>MQPVSYLFLRKVIQIGRVDDGLRRHHRGGGIGGPELPQTGAGGNWPELICQSLTTVSSTIADIRESPPYSIPAPPPPSMVAVKFSRLEYTMAGWGDESNGMLD</sequence>
<feature type="region of interest" description="Disordered" evidence="1">
    <location>
        <begin position="23"/>
        <end position="43"/>
    </location>
</feature>
<comment type="caution">
    <text evidence="2">The sequence shown here is derived from an EMBL/GenBank/DDBJ whole genome shotgun (WGS) entry which is preliminary data.</text>
</comment>
<name>A0ABD1D1M2_CULPP</name>
<dbReference type="AlphaFoldDB" id="A0ABD1D1M2"/>
<evidence type="ECO:0000256" key="1">
    <source>
        <dbReference type="SAM" id="MobiDB-lite"/>
    </source>
</evidence>
<evidence type="ECO:0000313" key="2">
    <source>
        <dbReference type="EMBL" id="KAL1387516.1"/>
    </source>
</evidence>
<dbReference type="EMBL" id="JBEHCU010008150">
    <property type="protein sequence ID" value="KAL1387516.1"/>
    <property type="molecule type" value="Genomic_DNA"/>
</dbReference>
<evidence type="ECO:0000313" key="3">
    <source>
        <dbReference type="Proteomes" id="UP001562425"/>
    </source>
</evidence>
<accession>A0ABD1D1M2</accession>
<keyword evidence="3" id="KW-1185">Reference proteome</keyword>
<protein>
    <submittedName>
        <fullName evidence="2">Uncharacterized protein</fullName>
    </submittedName>
</protein>
<reference evidence="2 3" key="1">
    <citation type="submission" date="2024-05" db="EMBL/GenBank/DDBJ databases">
        <title>Culex pipiens pipiens assembly and annotation.</title>
        <authorList>
            <person name="Alout H."/>
            <person name="Durand T."/>
        </authorList>
    </citation>
    <scope>NUCLEOTIDE SEQUENCE [LARGE SCALE GENOMIC DNA]</scope>
    <source>
        <strain evidence="2">HA-2024</strain>
        <tissue evidence="2">Whole body</tissue>
    </source>
</reference>
<dbReference type="Proteomes" id="UP001562425">
    <property type="component" value="Unassembled WGS sequence"/>
</dbReference>
<organism evidence="2 3">
    <name type="scientific">Culex pipiens pipiens</name>
    <name type="common">Northern house mosquito</name>
    <dbReference type="NCBI Taxonomy" id="38569"/>
    <lineage>
        <taxon>Eukaryota</taxon>
        <taxon>Metazoa</taxon>
        <taxon>Ecdysozoa</taxon>
        <taxon>Arthropoda</taxon>
        <taxon>Hexapoda</taxon>
        <taxon>Insecta</taxon>
        <taxon>Pterygota</taxon>
        <taxon>Neoptera</taxon>
        <taxon>Endopterygota</taxon>
        <taxon>Diptera</taxon>
        <taxon>Nematocera</taxon>
        <taxon>Culicoidea</taxon>
        <taxon>Culicidae</taxon>
        <taxon>Culicinae</taxon>
        <taxon>Culicini</taxon>
        <taxon>Culex</taxon>
        <taxon>Culex</taxon>
    </lineage>
</organism>
<proteinExistence type="predicted"/>
<gene>
    <name evidence="2" type="ORF">pipiens_003251</name>
</gene>